<dbReference type="Gene3D" id="3.30.420.40">
    <property type="match status" value="2"/>
</dbReference>
<comment type="activity regulation">
    <text evidence="9">Inhibited by fructose 1,6-bisphosphate (FBP).</text>
</comment>
<dbReference type="InterPro" id="IPR043129">
    <property type="entry name" value="ATPase_NBD"/>
</dbReference>
<evidence type="ECO:0000256" key="2">
    <source>
        <dbReference type="ARBA" id="ARBA00009156"/>
    </source>
</evidence>
<feature type="binding site" evidence="9">
    <location>
        <position position="84"/>
    </location>
    <ligand>
        <name>sn-glycerol 3-phosphate</name>
        <dbReference type="ChEBI" id="CHEBI:57597"/>
    </ligand>
</feature>
<feature type="binding site" evidence="9">
    <location>
        <position position="15"/>
    </location>
    <ligand>
        <name>ATP</name>
        <dbReference type="ChEBI" id="CHEBI:30616"/>
    </ligand>
</feature>
<evidence type="ECO:0000256" key="7">
    <source>
        <dbReference type="ARBA" id="ARBA00022840"/>
    </source>
</evidence>
<evidence type="ECO:0000256" key="3">
    <source>
        <dbReference type="ARBA" id="ARBA00022679"/>
    </source>
</evidence>
<dbReference type="FunFam" id="3.30.420.40:FF:000008">
    <property type="entry name" value="Glycerol kinase"/>
    <property type="match status" value="1"/>
</dbReference>
<feature type="domain" description="Carbohydrate kinase FGGY C-terminal" evidence="12">
    <location>
        <begin position="261"/>
        <end position="449"/>
    </location>
</feature>
<comment type="catalytic activity">
    <reaction evidence="8 9">
        <text>glycerol + ATP = sn-glycerol 3-phosphate + ADP + H(+)</text>
        <dbReference type="Rhea" id="RHEA:21644"/>
        <dbReference type="ChEBI" id="CHEBI:15378"/>
        <dbReference type="ChEBI" id="CHEBI:17754"/>
        <dbReference type="ChEBI" id="CHEBI:30616"/>
        <dbReference type="ChEBI" id="CHEBI:57597"/>
        <dbReference type="ChEBI" id="CHEBI:456216"/>
        <dbReference type="EC" id="2.7.1.30"/>
    </reaction>
</comment>
<evidence type="ECO:0000256" key="8">
    <source>
        <dbReference type="ARBA" id="ARBA00052101"/>
    </source>
</evidence>
<comment type="similarity">
    <text evidence="2 9 10">Belongs to the FGGY kinase family.</text>
</comment>
<evidence type="ECO:0000256" key="4">
    <source>
        <dbReference type="ARBA" id="ARBA00022741"/>
    </source>
</evidence>
<feature type="binding site" evidence="9">
    <location>
        <position position="410"/>
    </location>
    <ligand>
        <name>ADP</name>
        <dbReference type="ChEBI" id="CHEBI:456216"/>
    </ligand>
</feature>
<dbReference type="InterPro" id="IPR018485">
    <property type="entry name" value="FGGY_C"/>
</dbReference>
<name>A0A7Y9FMK5_9SPHN</name>
<evidence type="ECO:0000313" key="13">
    <source>
        <dbReference type="EMBL" id="NYD90068.1"/>
    </source>
</evidence>
<feature type="binding site" evidence="9">
    <location>
        <position position="266"/>
    </location>
    <ligand>
        <name>ATP</name>
        <dbReference type="ChEBI" id="CHEBI:30616"/>
    </ligand>
</feature>
<dbReference type="GO" id="GO:0005829">
    <property type="term" value="C:cytosol"/>
    <property type="evidence" value="ECO:0007669"/>
    <property type="project" value="TreeGrafter"/>
</dbReference>
<dbReference type="Pfam" id="PF00370">
    <property type="entry name" value="FGGY_N"/>
    <property type="match status" value="1"/>
</dbReference>
<comment type="caution">
    <text evidence="13">The sequence shown here is derived from an EMBL/GenBank/DDBJ whole genome shotgun (WGS) entry which is preliminary data.</text>
</comment>
<evidence type="ECO:0000256" key="1">
    <source>
        <dbReference type="ARBA" id="ARBA00005190"/>
    </source>
</evidence>
<dbReference type="PANTHER" id="PTHR10196">
    <property type="entry name" value="SUGAR KINASE"/>
    <property type="match status" value="1"/>
</dbReference>
<feature type="binding site" evidence="9">
    <location>
        <position position="13"/>
    </location>
    <ligand>
        <name>sn-glycerol 3-phosphate</name>
        <dbReference type="ChEBI" id="CHEBI:57597"/>
    </ligand>
</feature>
<dbReference type="PIRSF" id="PIRSF000538">
    <property type="entry name" value="GlpK"/>
    <property type="match status" value="1"/>
</dbReference>
<dbReference type="HAMAP" id="MF_00186">
    <property type="entry name" value="Glycerol_kin"/>
    <property type="match status" value="1"/>
</dbReference>
<keyword evidence="3 9" id="KW-0808">Transferase</keyword>
<keyword evidence="6 9" id="KW-0319">Glycerol metabolism</keyword>
<dbReference type="CDD" id="cd07786">
    <property type="entry name" value="FGGY_EcGK_like"/>
    <property type="match status" value="1"/>
</dbReference>
<dbReference type="Pfam" id="PF02782">
    <property type="entry name" value="FGGY_C"/>
    <property type="match status" value="1"/>
</dbReference>
<feature type="binding site" evidence="9">
    <location>
        <position position="135"/>
    </location>
    <ligand>
        <name>glycerol</name>
        <dbReference type="ChEBI" id="CHEBI:17754"/>
    </ligand>
</feature>
<dbReference type="UniPathway" id="UPA00618">
    <property type="reaction ID" value="UER00672"/>
</dbReference>
<evidence type="ECO:0000259" key="12">
    <source>
        <dbReference type="Pfam" id="PF02782"/>
    </source>
</evidence>
<comment type="pathway">
    <text evidence="1 9">Polyol metabolism; glycerol degradation via glycerol kinase pathway; sn-glycerol 3-phosphate from glycerol: step 1/1.</text>
</comment>
<comment type="function">
    <text evidence="9">Key enzyme in the regulation of glycerol uptake and metabolism. Catalyzes the phosphorylation of glycerol to yield sn-glycerol 3-phosphate.</text>
</comment>
<dbReference type="PROSITE" id="PS00933">
    <property type="entry name" value="FGGY_KINASES_1"/>
    <property type="match status" value="1"/>
</dbReference>
<feature type="binding site" evidence="9">
    <location>
        <position position="84"/>
    </location>
    <ligand>
        <name>glycerol</name>
        <dbReference type="ChEBI" id="CHEBI:17754"/>
    </ligand>
</feature>
<dbReference type="SUPFAM" id="SSF53067">
    <property type="entry name" value="Actin-like ATPase domain"/>
    <property type="match status" value="2"/>
</dbReference>
<dbReference type="InterPro" id="IPR005999">
    <property type="entry name" value="Glycerol_kin"/>
</dbReference>
<dbReference type="InterPro" id="IPR018483">
    <property type="entry name" value="Carb_kinase_FGGY_CS"/>
</dbReference>
<proteinExistence type="inferred from homology"/>
<evidence type="ECO:0000256" key="5">
    <source>
        <dbReference type="ARBA" id="ARBA00022777"/>
    </source>
</evidence>
<feature type="binding site" evidence="9">
    <location>
        <position position="13"/>
    </location>
    <ligand>
        <name>ATP</name>
        <dbReference type="ChEBI" id="CHEBI:30616"/>
    </ligand>
</feature>
<feature type="binding site" evidence="9">
    <location>
        <position position="266"/>
    </location>
    <ligand>
        <name>ADP</name>
        <dbReference type="ChEBI" id="CHEBI:456216"/>
    </ligand>
</feature>
<evidence type="ECO:0000256" key="9">
    <source>
        <dbReference type="HAMAP-Rule" id="MF_00186"/>
    </source>
</evidence>
<keyword evidence="7 9" id="KW-0067">ATP-binding</keyword>
<dbReference type="PROSITE" id="PS00445">
    <property type="entry name" value="FGGY_KINASES_2"/>
    <property type="match status" value="1"/>
</dbReference>
<feature type="binding site" evidence="9">
    <location>
        <position position="83"/>
    </location>
    <ligand>
        <name>glycerol</name>
        <dbReference type="ChEBI" id="CHEBI:17754"/>
    </ligand>
</feature>
<dbReference type="NCBIfam" id="NF000756">
    <property type="entry name" value="PRK00047.1"/>
    <property type="match status" value="1"/>
</dbReference>
<feature type="binding site" evidence="9">
    <location>
        <position position="13"/>
    </location>
    <ligand>
        <name>ADP</name>
        <dbReference type="ChEBI" id="CHEBI:456216"/>
    </ligand>
</feature>
<feature type="binding site" evidence="9">
    <location>
        <position position="245"/>
    </location>
    <ligand>
        <name>glycerol</name>
        <dbReference type="ChEBI" id="CHEBI:17754"/>
    </ligand>
</feature>
<dbReference type="RefSeq" id="WP_179508535.1">
    <property type="nucleotide sequence ID" value="NZ_JACCBY010000002.1"/>
</dbReference>
<feature type="binding site" evidence="9">
    <location>
        <position position="83"/>
    </location>
    <ligand>
        <name>sn-glycerol 3-phosphate</name>
        <dbReference type="ChEBI" id="CHEBI:57597"/>
    </ligand>
</feature>
<reference evidence="13 14" key="1">
    <citation type="submission" date="2020-08" db="EMBL/GenBank/DDBJ databases">
        <title>The Agave Microbiome: Exploring the role of microbial communities in plant adaptations to desert environments.</title>
        <authorList>
            <person name="Partida-Martinez L.P."/>
        </authorList>
    </citation>
    <scope>NUCLEOTIDE SEQUENCE [LARGE SCALE GENOMIC DNA]</scope>
    <source>
        <strain evidence="13 14">AS2.3</strain>
    </source>
</reference>
<dbReference type="PANTHER" id="PTHR10196:SF78">
    <property type="entry name" value="GLYCEROL KINASE"/>
    <property type="match status" value="1"/>
</dbReference>
<feature type="binding site" evidence="9">
    <location>
        <position position="244"/>
    </location>
    <ligand>
        <name>sn-glycerol 3-phosphate</name>
        <dbReference type="ChEBI" id="CHEBI:57597"/>
    </ligand>
</feature>
<organism evidence="13 14">
    <name type="scientific">Sphingomonas melonis</name>
    <dbReference type="NCBI Taxonomy" id="152682"/>
    <lineage>
        <taxon>Bacteria</taxon>
        <taxon>Pseudomonadati</taxon>
        <taxon>Pseudomonadota</taxon>
        <taxon>Alphaproteobacteria</taxon>
        <taxon>Sphingomonadales</taxon>
        <taxon>Sphingomonadaceae</taxon>
        <taxon>Sphingomonas</taxon>
    </lineage>
</organism>
<dbReference type="EC" id="2.7.1.30" evidence="9"/>
<dbReference type="NCBIfam" id="TIGR01311">
    <property type="entry name" value="glycerol_kin"/>
    <property type="match status" value="1"/>
</dbReference>
<dbReference type="InterPro" id="IPR000577">
    <property type="entry name" value="Carb_kinase_FGGY"/>
</dbReference>
<feature type="binding site" evidence="9">
    <location>
        <position position="309"/>
    </location>
    <ligand>
        <name>ATP</name>
        <dbReference type="ChEBI" id="CHEBI:30616"/>
    </ligand>
</feature>
<keyword evidence="4 9" id="KW-0547">Nucleotide-binding</keyword>
<protein>
    <recommendedName>
        <fullName evidence="9">Glycerol kinase</fullName>
        <ecNumber evidence="9">2.7.1.30</ecNumber>
    </recommendedName>
    <alternativeName>
        <fullName evidence="9">ATP:glycerol 3-phosphotransferase</fullName>
    </alternativeName>
    <alternativeName>
        <fullName evidence="9">Glycerokinase</fullName>
        <shortName evidence="9">GK</shortName>
    </alternativeName>
</protein>
<feature type="binding site" evidence="9">
    <location>
        <position position="244"/>
    </location>
    <ligand>
        <name>glycerol</name>
        <dbReference type="ChEBI" id="CHEBI:17754"/>
    </ligand>
</feature>
<gene>
    <name evidence="9" type="primary">glpK</name>
    <name evidence="13" type="ORF">HD841_001848</name>
</gene>
<evidence type="ECO:0000313" key="14">
    <source>
        <dbReference type="Proteomes" id="UP000517753"/>
    </source>
</evidence>
<feature type="domain" description="Carbohydrate kinase FGGY N-terminal" evidence="11">
    <location>
        <begin position="6"/>
        <end position="251"/>
    </location>
</feature>
<evidence type="ECO:0000256" key="10">
    <source>
        <dbReference type="RuleBase" id="RU003733"/>
    </source>
</evidence>
<feature type="binding site" evidence="9">
    <location>
        <position position="17"/>
    </location>
    <ligand>
        <name>ADP</name>
        <dbReference type="ChEBI" id="CHEBI:456216"/>
    </ligand>
</feature>
<dbReference type="GO" id="GO:0019563">
    <property type="term" value="P:glycerol catabolic process"/>
    <property type="evidence" value="ECO:0007669"/>
    <property type="project" value="UniProtKB-UniRule"/>
</dbReference>
<dbReference type="InterPro" id="IPR018484">
    <property type="entry name" value="FGGY_N"/>
</dbReference>
<dbReference type="AlphaFoldDB" id="A0A7Y9FMK5"/>
<feature type="binding site" evidence="9">
    <location>
        <position position="414"/>
    </location>
    <ligand>
        <name>ADP</name>
        <dbReference type="ChEBI" id="CHEBI:456216"/>
    </ligand>
</feature>
<dbReference type="EMBL" id="JACCBY010000002">
    <property type="protein sequence ID" value="NYD90068.1"/>
    <property type="molecule type" value="Genomic_DNA"/>
</dbReference>
<feature type="binding site" evidence="9">
    <location>
        <position position="410"/>
    </location>
    <ligand>
        <name>ATP</name>
        <dbReference type="ChEBI" id="CHEBI:30616"/>
    </ligand>
</feature>
<dbReference type="GO" id="GO:0004370">
    <property type="term" value="F:glycerol kinase activity"/>
    <property type="evidence" value="ECO:0007669"/>
    <property type="project" value="UniProtKB-UniRule"/>
</dbReference>
<keyword evidence="14" id="KW-1185">Reference proteome</keyword>
<accession>A0A7Y9FMK5</accession>
<sequence>MAKTHILVIDQGTTSTRSIVFDGEARRVGIAQAEFAQHYPEPGWVEHDPEDIWRDARATARAALANSGLAAADLAAIGITNQRETAVVWDRATGVPIHRAIVWQDRRGAARCQHLKDDGAEDLVRARTGLLIDPYFSATKIAWLLDHVAGARDRAERGELAFGTIDSFLLWRLTGGAVHATDITNASRTMLYDIHRQCWDAELCRLLRVPEAMLPQVHDNAHLYGATVPDLLGAAVPVAGIAGDQQAALFGQACFAPGMAKSTYGTGCFMLLNTGTEAVASQHRLLTTPAYRLDGRTVYALEGSIFVAGAAVKWLRDGIGVITHASQTDDLATRVPDNHGVYMVPAFTGLGAPHWDPEARGAIYGLTLGAGAAHLARAALEAVAFQTMDLAEAMAADGGGHPAILRVDGGMAANDWLCGFLADMIDTPVERPADLETTARGAAFHAGLATGVWSGLDHLSRLWSRDRCFEPTMTAEERAPLAAGWHDAVRRTLGPRG</sequence>
<evidence type="ECO:0000256" key="6">
    <source>
        <dbReference type="ARBA" id="ARBA00022798"/>
    </source>
</evidence>
<feature type="binding site" evidence="9">
    <location>
        <position position="135"/>
    </location>
    <ligand>
        <name>sn-glycerol 3-phosphate</name>
        <dbReference type="ChEBI" id="CHEBI:57597"/>
    </ligand>
</feature>
<dbReference type="FunFam" id="3.30.420.40:FF:000007">
    <property type="entry name" value="Glycerol kinase"/>
    <property type="match status" value="1"/>
</dbReference>
<evidence type="ECO:0000259" key="11">
    <source>
        <dbReference type="Pfam" id="PF00370"/>
    </source>
</evidence>
<dbReference type="GO" id="GO:0005524">
    <property type="term" value="F:ATP binding"/>
    <property type="evidence" value="ECO:0007669"/>
    <property type="project" value="UniProtKB-UniRule"/>
</dbReference>
<feature type="binding site" evidence="9">
    <location>
        <position position="309"/>
    </location>
    <ligand>
        <name>ADP</name>
        <dbReference type="ChEBI" id="CHEBI:456216"/>
    </ligand>
</feature>
<feature type="binding site" evidence="9">
    <location>
        <position position="14"/>
    </location>
    <ligand>
        <name>ATP</name>
        <dbReference type="ChEBI" id="CHEBI:30616"/>
    </ligand>
</feature>
<dbReference type="Proteomes" id="UP000517753">
    <property type="component" value="Unassembled WGS sequence"/>
</dbReference>
<keyword evidence="5 9" id="KW-0418">Kinase</keyword>
<dbReference type="GO" id="GO:0006072">
    <property type="term" value="P:glycerol-3-phosphate metabolic process"/>
    <property type="evidence" value="ECO:0007669"/>
    <property type="project" value="InterPro"/>
</dbReference>
<comment type="caution">
    <text evidence="9">Lacks conserved residue(s) required for the propagation of feature annotation.</text>
</comment>